<dbReference type="PANTHER" id="PTHR35134:SF2">
    <property type="entry name" value="NUCLEOTIDASE YQFW-RELATED"/>
    <property type="match status" value="1"/>
</dbReference>
<dbReference type="Gene3D" id="3.40.50.1000">
    <property type="entry name" value="HAD superfamily/HAD-like"/>
    <property type="match status" value="1"/>
</dbReference>
<dbReference type="EMBL" id="NQVE01000153">
    <property type="protein sequence ID" value="RAL43676.1"/>
    <property type="molecule type" value="Genomic_DNA"/>
</dbReference>
<dbReference type="InterPro" id="IPR052419">
    <property type="entry name" value="5_3-deoxyribonucleotidase-like"/>
</dbReference>
<dbReference type="Proteomes" id="UP000249390">
    <property type="component" value="Unassembled WGS sequence"/>
</dbReference>
<feature type="active site" description="Nucleophile" evidence="1">
    <location>
        <position position="186"/>
    </location>
</feature>
<evidence type="ECO:0000313" key="2">
    <source>
        <dbReference type="EMBL" id="RAL43676.1"/>
    </source>
</evidence>
<dbReference type="Pfam" id="PF06941">
    <property type="entry name" value="NT5C"/>
    <property type="match status" value="1"/>
</dbReference>
<dbReference type="InterPro" id="IPR023214">
    <property type="entry name" value="HAD_sf"/>
</dbReference>
<dbReference type="SUPFAM" id="SSF56784">
    <property type="entry name" value="HAD-like"/>
    <property type="match status" value="1"/>
</dbReference>
<keyword evidence="3" id="KW-1185">Reference proteome</keyword>
<dbReference type="GO" id="GO:0008253">
    <property type="term" value="F:5'-nucleotidase activity"/>
    <property type="evidence" value="ECO:0007669"/>
    <property type="project" value="InterPro"/>
</dbReference>
<evidence type="ECO:0000256" key="1">
    <source>
        <dbReference type="PIRSR" id="PIRSR610708-1"/>
    </source>
</evidence>
<gene>
    <name evidence="2" type="ORF">DM860_017532</name>
</gene>
<comment type="caution">
    <text evidence="2">The sequence shown here is derived from an EMBL/GenBank/DDBJ whole genome shotgun (WGS) entry which is preliminary data.</text>
</comment>
<proteinExistence type="predicted"/>
<dbReference type="AlphaFoldDB" id="A0A328DDU5"/>
<protein>
    <submittedName>
        <fullName evidence="2">Uncharacterized protein</fullName>
    </submittedName>
</protein>
<organism evidence="2 3">
    <name type="scientific">Cuscuta australis</name>
    <dbReference type="NCBI Taxonomy" id="267555"/>
    <lineage>
        <taxon>Eukaryota</taxon>
        <taxon>Viridiplantae</taxon>
        <taxon>Streptophyta</taxon>
        <taxon>Embryophyta</taxon>
        <taxon>Tracheophyta</taxon>
        <taxon>Spermatophyta</taxon>
        <taxon>Magnoliopsida</taxon>
        <taxon>eudicotyledons</taxon>
        <taxon>Gunneridae</taxon>
        <taxon>Pentapetalae</taxon>
        <taxon>asterids</taxon>
        <taxon>lamiids</taxon>
        <taxon>Solanales</taxon>
        <taxon>Convolvulaceae</taxon>
        <taxon>Cuscuteae</taxon>
        <taxon>Cuscuta</taxon>
        <taxon>Cuscuta subgen. Grammica</taxon>
        <taxon>Cuscuta sect. Cleistogrammica</taxon>
    </lineage>
</organism>
<sequence length="388" mass="43795">MIIRRICARFLPIATTSPSFCRHNPCRREIPASRCLIMAAPPSPSFASGTRWGSSSFYVRMHSLDVSGRGCGYDNGSAALVLRGCCHGNRSNSYRKWPANLNFCAATRSSSSSSSMEGNNDGFPRPQAVSPCLPHLLCDPEEIRLGGEDEVPRFSVNNDKASRRGGESSLGFSDRYLSKKFEVAVDIDEVLGNFVSALNQFIADRYSLNHSVSEYHVYEFFKIWNCSRDEADIRVHEFFKTSYFKTGIHPIPGARQALQKLHRFCNYSIVTSRQNAIKDHTIGWIEKHYPGLFENVHFGNHFALNGKSIPKSKICRSVGAKVLIDDNPRYAIECADVGIKVLLFDYENSYPWCKTEVVEGHPLVTKVHNWEEVEQHLESWIFPEITAK</sequence>
<evidence type="ECO:0000313" key="3">
    <source>
        <dbReference type="Proteomes" id="UP000249390"/>
    </source>
</evidence>
<name>A0A328DDU5_9ASTE</name>
<accession>A0A328DDU5</accession>
<feature type="active site" description="Proton donor" evidence="1">
    <location>
        <position position="188"/>
    </location>
</feature>
<dbReference type="InterPro" id="IPR010708">
    <property type="entry name" value="5'(3')-deoxyribonucleotidase"/>
</dbReference>
<dbReference type="GO" id="GO:0009264">
    <property type="term" value="P:deoxyribonucleotide catabolic process"/>
    <property type="evidence" value="ECO:0007669"/>
    <property type="project" value="InterPro"/>
</dbReference>
<reference evidence="2 3" key="1">
    <citation type="submission" date="2018-06" db="EMBL/GenBank/DDBJ databases">
        <title>The Genome of Cuscuta australis (Dodder) Provides Insight into the Evolution of Plant Parasitism.</title>
        <authorList>
            <person name="Liu H."/>
        </authorList>
    </citation>
    <scope>NUCLEOTIDE SEQUENCE [LARGE SCALE GENOMIC DNA]</scope>
    <source>
        <strain evidence="3">cv. Yunnan</strain>
        <tissue evidence="2">Vines</tissue>
    </source>
</reference>
<dbReference type="InterPro" id="IPR036412">
    <property type="entry name" value="HAD-like_sf"/>
</dbReference>
<dbReference type="PANTHER" id="PTHR35134">
    <property type="entry name" value="NUCLEOTIDASE YQFW-RELATED"/>
    <property type="match status" value="1"/>
</dbReference>